<dbReference type="InterPro" id="IPR003594">
    <property type="entry name" value="HATPase_dom"/>
</dbReference>
<keyword evidence="8" id="KW-0472">Membrane</keyword>
<dbReference type="Gene3D" id="3.30.565.10">
    <property type="entry name" value="Histidine kinase-like ATPase, C-terminal domain"/>
    <property type="match status" value="1"/>
</dbReference>
<evidence type="ECO:0000256" key="2">
    <source>
        <dbReference type="ARBA" id="ARBA00012438"/>
    </source>
</evidence>
<dbReference type="SMART" id="SM00387">
    <property type="entry name" value="HATPase_c"/>
    <property type="match status" value="1"/>
</dbReference>
<dbReference type="RefSeq" id="WP_055203947.1">
    <property type="nucleotide sequence ID" value="NZ_DAWDXQ010000016.1"/>
</dbReference>
<keyword evidence="7" id="KW-0802">TPR repeat</keyword>
<evidence type="ECO:0000313" key="12">
    <source>
        <dbReference type="Proteomes" id="UP000323119"/>
    </source>
</evidence>
<dbReference type="InterPro" id="IPR011990">
    <property type="entry name" value="TPR-like_helical_dom_sf"/>
</dbReference>
<keyword evidence="6" id="KW-0902">Two-component regulatory system</keyword>
<dbReference type="SUPFAM" id="SSF48452">
    <property type="entry name" value="TPR-like"/>
    <property type="match status" value="1"/>
</dbReference>
<dbReference type="PRINTS" id="PR00344">
    <property type="entry name" value="BCTRLSENSOR"/>
</dbReference>
<evidence type="ECO:0000313" key="11">
    <source>
        <dbReference type="EMBL" id="KAA2562635.1"/>
    </source>
</evidence>
<dbReference type="CDD" id="cd00082">
    <property type="entry name" value="HisKA"/>
    <property type="match status" value="1"/>
</dbReference>
<dbReference type="Proteomes" id="UP000323119">
    <property type="component" value="Unassembled WGS sequence"/>
</dbReference>
<sequence length="639" mass="72478">MKRTLFLSVLFGMLLTTAHAENESHQQVESTLYAYYRWCNNNIRDTAVLSKADTLFRLSGEKHDIRMQAVALSLKADHYYFNNNLDSLKAWIPRVQDFARKNDQIKYYYFTWSRLILYYTKQAQYTLAQYELEQYMSQAEKDNYKPATAEAYKQLGHIYRTRGLKKPAVEYYRKAIDFIIQNGLNTFHLSNLYSELATMLMDLQRYPEAAEAVEKGKACIPLPDYIWGLKAKETHLLAQTGQTDKAKALFNEIKAGQNGNLSEIKLAEIEVAIYNHSHEYGKMIAAIDKLIRSFEREGYKESYFYYLYENRAAAYAALGNFEAAYRDIQHYTELYHKQVNDDNEKTLGEFATLLDVNRLNMEKAELRQQAQEERLHRTQLGTIGLACILLLAAVFIAVMLRMNRHLARAKRAAEESNRMKGIFIRNITHEINTPLNSIVGFAELAAASDDADAAERQSYISIIQENSGYLQKLVDDVLYIAGLESSETPPAMSPTDINECCQECIQKVSQSSSRAVSIRFVPAREKFHLHTSCMLISKAITEMLRNAVHFAADGEITLAYTLDGGNRRITFTVTDSGPGIPACEAEHIFGRFVKLDTFSQGLGLGLTVCRLIASALGGTIKLDTNYSGGARFALSIPLR</sequence>
<keyword evidence="9" id="KW-0732">Signal</keyword>
<gene>
    <name evidence="11" type="ORF">F2S36_06750</name>
</gene>
<keyword evidence="3" id="KW-0597">Phosphoprotein</keyword>
<evidence type="ECO:0000256" key="8">
    <source>
        <dbReference type="SAM" id="Phobius"/>
    </source>
</evidence>
<reference evidence="11 12" key="1">
    <citation type="journal article" date="2019" name="Nat. Med.">
        <title>A library of human gut bacterial isolates paired with longitudinal multiomics data enables mechanistic microbiome research.</title>
        <authorList>
            <person name="Poyet M."/>
            <person name="Groussin M."/>
            <person name="Gibbons S.M."/>
            <person name="Avila-Pacheco J."/>
            <person name="Jiang X."/>
            <person name="Kearney S.M."/>
            <person name="Perrotta A.R."/>
            <person name="Berdy B."/>
            <person name="Zhao S."/>
            <person name="Lieberman T.D."/>
            <person name="Swanson P.K."/>
            <person name="Smith M."/>
            <person name="Roesemann S."/>
            <person name="Alexander J.E."/>
            <person name="Rich S.A."/>
            <person name="Livny J."/>
            <person name="Vlamakis H."/>
            <person name="Clish C."/>
            <person name="Bullock K."/>
            <person name="Deik A."/>
            <person name="Scott J."/>
            <person name="Pierce K.A."/>
            <person name="Xavier R.J."/>
            <person name="Alm E.J."/>
        </authorList>
    </citation>
    <scope>NUCLEOTIDE SEQUENCE [LARGE SCALE GENOMIC DNA]</scope>
    <source>
        <strain evidence="11 12">BIOML-A204</strain>
    </source>
</reference>
<dbReference type="Gene3D" id="1.25.40.10">
    <property type="entry name" value="Tetratricopeptide repeat domain"/>
    <property type="match status" value="1"/>
</dbReference>
<keyword evidence="5 11" id="KW-0418">Kinase</keyword>
<dbReference type="InterPro" id="IPR003661">
    <property type="entry name" value="HisK_dim/P_dom"/>
</dbReference>
<dbReference type="PROSITE" id="PS50005">
    <property type="entry name" value="TPR"/>
    <property type="match status" value="1"/>
</dbReference>
<dbReference type="SMART" id="SM00028">
    <property type="entry name" value="TPR"/>
    <property type="match status" value="3"/>
</dbReference>
<dbReference type="SUPFAM" id="SSF47384">
    <property type="entry name" value="Homodimeric domain of signal transducing histidine kinase"/>
    <property type="match status" value="1"/>
</dbReference>
<comment type="catalytic activity">
    <reaction evidence="1">
        <text>ATP + protein L-histidine = ADP + protein N-phospho-L-histidine.</text>
        <dbReference type="EC" id="2.7.13.3"/>
    </reaction>
</comment>
<evidence type="ECO:0000256" key="4">
    <source>
        <dbReference type="ARBA" id="ARBA00022679"/>
    </source>
</evidence>
<evidence type="ECO:0000259" key="10">
    <source>
        <dbReference type="PROSITE" id="PS50109"/>
    </source>
</evidence>
<evidence type="ECO:0000256" key="9">
    <source>
        <dbReference type="SAM" id="SignalP"/>
    </source>
</evidence>
<dbReference type="PANTHER" id="PTHR43711:SF26">
    <property type="entry name" value="SENSOR HISTIDINE KINASE RCSC"/>
    <property type="match status" value="1"/>
</dbReference>
<feature type="repeat" description="TPR" evidence="7">
    <location>
        <begin position="149"/>
        <end position="182"/>
    </location>
</feature>
<evidence type="ECO:0000256" key="1">
    <source>
        <dbReference type="ARBA" id="ARBA00000085"/>
    </source>
</evidence>
<evidence type="ECO:0000256" key="5">
    <source>
        <dbReference type="ARBA" id="ARBA00022777"/>
    </source>
</evidence>
<dbReference type="InterPro" id="IPR036890">
    <property type="entry name" value="HATPase_C_sf"/>
</dbReference>
<feature type="chain" id="PRO_5040234976" description="histidine kinase" evidence="9">
    <location>
        <begin position="21"/>
        <end position="639"/>
    </location>
</feature>
<dbReference type="Gene3D" id="1.10.287.130">
    <property type="match status" value="1"/>
</dbReference>
<proteinExistence type="predicted"/>
<dbReference type="Pfam" id="PF02518">
    <property type="entry name" value="HATPase_c"/>
    <property type="match status" value="1"/>
</dbReference>
<dbReference type="InterPro" id="IPR005467">
    <property type="entry name" value="His_kinase_dom"/>
</dbReference>
<dbReference type="SMART" id="SM00388">
    <property type="entry name" value="HisKA"/>
    <property type="match status" value="1"/>
</dbReference>
<dbReference type="CDD" id="cd00075">
    <property type="entry name" value="HATPase"/>
    <property type="match status" value="1"/>
</dbReference>
<feature type="signal peptide" evidence="9">
    <location>
        <begin position="1"/>
        <end position="20"/>
    </location>
</feature>
<dbReference type="InterPro" id="IPR036097">
    <property type="entry name" value="HisK_dim/P_sf"/>
</dbReference>
<dbReference type="Pfam" id="PF13181">
    <property type="entry name" value="TPR_8"/>
    <property type="match status" value="1"/>
</dbReference>
<evidence type="ECO:0000256" key="3">
    <source>
        <dbReference type="ARBA" id="ARBA00022553"/>
    </source>
</evidence>
<keyword evidence="8" id="KW-1133">Transmembrane helix</keyword>
<accession>A0A9P3ZJD9</accession>
<feature type="domain" description="Histidine kinase" evidence="10">
    <location>
        <begin position="426"/>
        <end position="639"/>
    </location>
</feature>
<dbReference type="GO" id="GO:0000155">
    <property type="term" value="F:phosphorelay sensor kinase activity"/>
    <property type="evidence" value="ECO:0007669"/>
    <property type="project" value="InterPro"/>
</dbReference>
<comment type="caution">
    <text evidence="11">The sequence shown here is derived from an EMBL/GenBank/DDBJ whole genome shotgun (WGS) entry which is preliminary data.</text>
</comment>
<protein>
    <recommendedName>
        <fullName evidence="2">histidine kinase</fullName>
        <ecNumber evidence="2">2.7.13.3</ecNumber>
    </recommendedName>
</protein>
<keyword evidence="4" id="KW-0808">Transferase</keyword>
<dbReference type="SUPFAM" id="SSF55874">
    <property type="entry name" value="ATPase domain of HSP90 chaperone/DNA topoisomerase II/histidine kinase"/>
    <property type="match status" value="1"/>
</dbReference>
<dbReference type="InterPro" id="IPR004358">
    <property type="entry name" value="Sig_transdc_His_kin-like_C"/>
</dbReference>
<dbReference type="EMBL" id="VVUY01000004">
    <property type="protein sequence ID" value="KAA2562635.1"/>
    <property type="molecule type" value="Genomic_DNA"/>
</dbReference>
<dbReference type="EC" id="2.7.13.3" evidence="2"/>
<dbReference type="AlphaFoldDB" id="A0A9P3ZJD9"/>
<evidence type="ECO:0000256" key="7">
    <source>
        <dbReference type="PROSITE-ProRule" id="PRU00339"/>
    </source>
</evidence>
<dbReference type="PANTHER" id="PTHR43711">
    <property type="entry name" value="TWO-COMPONENT HISTIDINE KINASE"/>
    <property type="match status" value="1"/>
</dbReference>
<keyword evidence="8" id="KW-0812">Transmembrane</keyword>
<name>A0A9P3ZJD9_9BACT</name>
<organism evidence="11 12">
    <name type="scientific">Alistipes onderdonkii</name>
    <dbReference type="NCBI Taxonomy" id="328813"/>
    <lineage>
        <taxon>Bacteria</taxon>
        <taxon>Pseudomonadati</taxon>
        <taxon>Bacteroidota</taxon>
        <taxon>Bacteroidia</taxon>
        <taxon>Bacteroidales</taxon>
        <taxon>Rikenellaceae</taxon>
        <taxon>Alistipes</taxon>
    </lineage>
</organism>
<dbReference type="Pfam" id="PF00512">
    <property type="entry name" value="HisKA"/>
    <property type="match status" value="1"/>
</dbReference>
<evidence type="ECO:0000256" key="6">
    <source>
        <dbReference type="ARBA" id="ARBA00023012"/>
    </source>
</evidence>
<dbReference type="InterPro" id="IPR019734">
    <property type="entry name" value="TPR_rpt"/>
</dbReference>
<dbReference type="InterPro" id="IPR050736">
    <property type="entry name" value="Sensor_HK_Regulatory"/>
</dbReference>
<dbReference type="PROSITE" id="PS50109">
    <property type="entry name" value="HIS_KIN"/>
    <property type="match status" value="1"/>
</dbReference>
<feature type="transmembrane region" description="Helical" evidence="8">
    <location>
        <begin position="380"/>
        <end position="400"/>
    </location>
</feature>